<dbReference type="AlphaFoldDB" id="A0AAJ8KUW9"/>
<evidence type="ECO:0000256" key="2">
    <source>
        <dbReference type="ARBA" id="ARBA00022737"/>
    </source>
</evidence>
<feature type="domain" description="Rhodanese" evidence="3">
    <location>
        <begin position="143"/>
        <end position="250"/>
    </location>
</feature>
<dbReference type="GO" id="GO:0004792">
    <property type="term" value="F:thiosulfate-cyanide sulfurtransferase activity"/>
    <property type="evidence" value="ECO:0007669"/>
    <property type="project" value="TreeGrafter"/>
</dbReference>
<keyword evidence="1" id="KW-0808">Transferase</keyword>
<dbReference type="GeneID" id="28972145"/>
<evidence type="ECO:0000313" key="4">
    <source>
        <dbReference type="EMBL" id="WWC64305.1"/>
    </source>
</evidence>
<reference evidence="4" key="1">
    <citation type="submission" date="2013-07" db="EMBL/GenBank/DDBJ databases">
        <authorList>
            <consortium name="The Broad Institute Genome Sequencing Platform"/>
            <person name="Cuomo C."/>
            <person name="Litvintseva A."/>
            <person name="Chen Y."/>
            <person name="Heitman J."/>
            <person name="Sun S."/>
            <person name="Springer D."/>
            <person name="Dromer F."/>
            <person name="Young S.K."/>
            <person name="Zeng Q."/>
            <person name="Gargeya S."/>
            <person name="Fitzgerald M."/>
            <person name="Abouelleil A."/>
            <person name="Alvarado L."/>
            <person name="Berlin A.M."/>
            <person name="Chapman S.B."/>
            <person name="Dewar J."/>
            <person name="Goldberg J."/>
            <person name="Griggs A."/>
            <person name="Gujja S."/>
            <person name="Hansen M."/>
            <person name="Howarth C."/>
            <person name="Imamovic A."/>
            <person name="Larimer J."/>
            <person name="McCowan C."/>
            <person name="Murphy C."/>
            <person name="Pearson M."/>
            <person name="Priest M."/>
            <person name="Roberts A."/>
            <person name="Saif S."/>
            <person name="Shea T."/>
            <person name="Sykes S."/>
            <person name="Wortman J."/>
            <person name="Nusbaum C."/>
            <person name="Birren B."/>
        </authorList>
    </citation>
    <scope>NUCLEOTIDE SEQUENCE</scope>
    <source>
        <strain evidence="4">CBS 10117</strain>
    </source>
</reference>
<evidence type="ECO:0000256" key="1">
    <source>
        <dbReference type="ARBA" id="ARBA00022679"/>
    </source>
</evidence>
<dbReference type="PANTHER" id="PTHR11364:SF27">
    <property type="entry name" value="SULFURTRANSFERASE"/>
    <property type="match status" value="1"/>
</dbReference>
<evidence type="ECO:0000259" key="3">
    <source>
        <dbReference type="PROSITE" id="PS50206"/>
    </source>
</evidence>
<dbReference type="Proteomes" id="UP000078595">
    <property type="component" value="Chromosome 8"/>
</dbReference>
<dbReference type="CDD" id="cd01448">
    <property type="entry name" value="TST_Repeat_1"/>
    <property type="match status" value="1"/>
</dbReference>
<organism evidence="4 5">
    <name type="scientific">Kwoniella dejecticola CBS 10117</name>
    <dbReference type="NCBI Taxonomy" id="1296121"/>
    <lineage>
        <taxon>Eukaryota</taxon>
        <taxon>Fungi</taxon>
        <taxon>Dikarya</taxon>
        <taxon>Basidiomycota</taxon>
        <taxon>Agaricomycotina</taxon>
        <taxon>Tremellomycetes</taxon>
        <taxon>Tremellales</taxon>
        <taxon>Cryptococcaceae</taxon>
        <taxon>Kwoniella</taxon>
    </lineage>
</organism>
<feature type="domain" description="Rhodanese" evidence="3">
    <location>
        <begin position="15"/>
        <end position="123"/>
    </location>
</feature>
<sequence length="256" mass="28196">MSTPLIITPSDPIIAHPDTVILDASWLYEPDPPTRDAYEEFLAGPRYPSARFWSLDEVSEPHEQGFPLMLPSPERFAKFAGDHGVTKSSHVVIYDSEGVFSAPRTAWTFKVYGHEKVSVIDVVPGSVVEFDEIAQIAARSTILADDTVLIDARPATSYEGGHIPTSLSFDFPSALLRDPSGFTHLREPKDLRALFEEKVGVEAAARALSGKVSVVHTAINWLHFQSLGVSSRLYDESWSGYSARKDTVRKTGPDPL</sequence>
<dbReference type="InterPro" id="IPR036873">
    <property type="entry name" value="Rhodanese-like_dom_sf"/>
</dbReference>
<dbReference type="InterPro" id="IPR045078">
    <property type="entry name" value="TST/MPST-like"/>
</dbReference>
<dbReference type="RefSeq" id="XP_065825544.1">
    <property type="nucleotide sequence ID" value="XM_065969472.1"/>
</dbReference>
<protein>
    <recommendedName>
        <fullName evidence="3">Rhodanese domain-containing protein</fullName>
    </recommendedName>
</protein>
<accession>A0AAJ8KUW9</accession>
<name>A0AAJ8KUW9_9TREE</name>
<dbReference type="GO" id="GO:0005739">
    <property type="term" value="C:mitochondrion"/>
    <property type="evidence" value="ECO:0007669"/>
    <property type="project" value="TreeGrafter"/>
</dbReference>
<dbReference type="Pfam" id="PF00581">
    <property type="entry name" value="Rhodanese"/>
    <property type="match status" value="1"/>
</dbReference>
<gene>
    <name evidence="4" type="ORF">I303_106915</name>
</gene>
<dbReference type="Gene3D" id="3.40.250.10">
    <property type="entry name" value="Rhodanese-like domain"/>
    <property type="match status" value="2"/>
</dbReference>
<keyword evidence="5" id="KW-1185">Reference proteome</keyword>
<dbReference type="EMBL" id="CP144537">
    <property type="protein sequence ID" value="WWC64305.1"/>
    <property type="molecule type" value="Genomic_DNA"/>
</dbReference>
<keyword evidence="2" id="KW-0677">Repeat</keyword>
<dbReference type="KEGG" id="kdj:28972145"/>
<dbReference type="PANTHER" id="PTHR11364">
    <property type="entry name" value="THIOSULFATE SULFERTANSFERASE"/>
    <property type="match status" value="1"/>
</dbReference>
<evidence type="ECO:0000313" key="5">
    <source>
        <dbReference type="Proteomes" id="UP000078595"/>
    </source>
</evidence>
<proteinExistence type="predicted"/>
<dbReference type="SUPFAM" id="SSF52821">
    <property type="entry name" value="Rhodanese/Cell cycle control phosphatase"/>
    <property type="match status" value="2"/>
</dbReference>
<reference evidence="4" key="2">
    <citation type="submission" date="2024-02" db="EMBL/GenBank/DDBJ databases">
        <title>Comparative genomics of Cryptococcus and Kwoniella reveals pathogenesis evolution and contrasting modes of karyotype evolution via chromosome fusion or intercentromeric recombination.</title>
        <authorList>
            <person name="Coelho M.A."/>
            <person name="David-Palma M."/>
            <person name="Shea T."/>
            <person name="Bowers K."/>
            <person name="McGinley-Smith S."/>
            <person name="Mohammad A.W."/>
            <person name="Gnirke A."/>
            <person name="Yurkov A.M."/>
            <person name="Nowrousian M."/>
            <person name="Sun S."/>
            <person name="Cuomo C.A."/>
            <person name="Heitman J."/>
        </authorList>
    </citation>
    <scope>NUCLEOTIDE SEQUENCE</scope>
    <source>
        <strain evidence="4">CBS 10117</strain>
    </source>
</reference>
<dbReference type="SMART" id="SM00450">
    <property type="entry name" value="RHOD"/>
    <property type="match status" value="2"/>
</dbReference>
<dbReference type="PROSITE" id="PS50206">
    <property type="entry name" value="RHODANESE_3"/>
    <property type="match status" value="2"/>
</dbReference>
<dbReference type="InterPro" id="IPR001763">
    <property type="entry name" value="Rhodanese-like_dom"/>
</dbReference>